<comment type="caution">
    <text evidence="3">The sequence shown here is derived from an EMBL/GenBank/DDBJ whole genome shotgun (WGS) entry which is preliminary data.</text>
</comment>
<evidence type="ECO:0000256" key="2">
    <source>
        <dbReference type="SAM" id="SignalP"/>
    </source>
</evidence>
<protein>
    <submittedName>
        <fullName evidence="3">Uncharacterized protein</fullName>
    </submittedName>
</protein>
<feature type="chain" id="PRO_5020264530" evidence="2">
    <location>
        <begin position="19"/>
        <end position="331"/>
    </location>
</feature>
<dbReference type="EMBL" id="RWJN01000022">
    <property type="protein sequence ID" value="TCD70372.1"/>
    <property type="molecule type" value="Genomic_DNA"/>
</dbReference>
<feature type="signal peptide" evidence="2">
    <location>
        <begin position="1"/>
        <end position="18"/>
    </location>
</feature>
<evidence type="ECO:0000313" key="3">
    <source>
        <dbReference type="EMBL" id="TCD70372.1"/>
    </source>
</evidence>
<gene>
    <name evidence="3" type="ORF">EIP91_003724</name>
</gene>
<organism evidence="3 4">
    <name type="scientific">Steccherinum ochraceum</name>
    <dbReference type="NCBI Taxonomy" id="92696"/>
    <lineage>
        <taxon>Eukaryota</taxon>
        <taxon>Fungi</taxon>
        <taxon>Dikarya</taxon>
        <taxon>Basidiomycota</taxon>
        <taxon>Agaricomycotina</taxon>
        <taxon>Agaricomycetes</taxon>
        <taxon>Polyporales</taxon>
        <taxon>Steccherinaceae</taxon>
        <taxon>Steccherinum</taxon>
    </lineage>
</organism>
<proteinExistence type="predicted"/>
<dbReference type="OrthoDB" id="440424at2759"/>
<evidence type="ECO:0000313" key="4">
    <source>
        <dbReference type="Proteomes" id="UP000292702"/>
    </source>
</evidence>
<dbReference type="Proteomes" id="UP000292702">
    <property type="component" value="Unassembled WGS sequence"/>
</dbReference>
<dbReference type="AlphaFoldDB" id="A0A4R0RT24"/>
<evidence type="ECO:0000256" key="1">
    <source>
        <dbReference type="SAM" id="Phobius"/>
    </source>
</evidence>
<keyword evidence="2" id="KW-0732">Signal</keyword>
<sequence length="331" mass="36813">MKSLFSGGFFLFFVSAYAFCFVAAATPRYSGQVVLSQIAQAQPDDKTLLRTASNPSFSPCVSIPETCTAVCVWHSFLDNMNGAHVSDNVIDQIIQRSQAVKAYAIDLEHKVEEKYKDLPDWNKFQAYIDAFLAAMNRLWRAFEGVDGLEDLRKELEEALRLILEEMQREFPPTQDAPGHEQRKTMIHTALSRAEVSVVALSVNYGMDEDEVREKFESVSFYLEELAVITGDFGQQHPELLGTLAFVAVAMIVPEGWFARLLLSFAGFGPLGPTKGSLAAWMQSRFFGAIIPAGSWFSHLQRAAMAKWRSALPGILGLVAGAWAGVKIMWGW</sequence>
<accession>A0A4R0RT24</accession>
<keyword evidence="1" id="KW-0472">Membrane</keyword>
<reference evidence="3 4" key="1">
    <citation type="submission" date="2018-11" db="EMBL/GenBank/DDBJ databases">
        <title>Genome assembly of Steccherinum ochraceum LE-BIN_3174, the white-rot fungus of the Steccherinaceae family (The Residual Polyporoid clade, Polyporales, Basidiomycota).</title>
        <authorList>
            <person name="Fedorova T.V."/>
            <person name="Glazunova O.A."/>
            <person name="Landesman E.O."/>
            <person name="Moiseenko K.V."/>
            <person name="Psurtseva N.V."/>
            <person name="Savinova O.S."/>
            <person name="Shakhova N.V."/>
            <person name="Tyazhelova T.V."/>
            <person name="Vasina D.V."/>
        </authorList>
    </citation>
    <scope>NUCLEOTIDE SEQUENCE [LARGE SCALE GENOMIC DNA]</scope>
    <source>
        <strain evidence="3 4">LE-BIN_3174</strain>
    </source>
</reference>
<feature type="transmembrane region" description="Helical" evidence="1">
    <location>
        <begin position="239"/>
        <end position="262"/>
    </location>
</feature>
<name>A0A4R0RT24_9APHY</name>
<dbReference type="Gene3D" id="6.10.110.10">
    <property type="match status" value="1"/>
</dbReference>
<keyword evidence="4" id="KW-1185">Reference proteome</keyword>
<dbReference type="InterPro" id="IPR038213">
    <property type="entry name" value="IFI6/IFI27-like_sf"/>
</dbReference>
<feature type="transmembrane region" description="Helical" evidence="1">
    <location>
        <begin position="310"/>
        <end position="329"/>
    </location>
</feature>
<keyword evidence="1" id="KW-1133">Transmembrane helix</keyword>
<keyword evidence="1" id="KW-0812">Transmembrane</keyword>